<dbReference type="Gene3D" id="3.40.190.10">
    <property type="entry name" value="Periplasmic binding protein-like II"/>
    <property type="match status" value="1"/>
</dbReference>
<feature type="chain" id="PRO_5046162090" evidence="1">
    <location>
        <begin position="23"/>
        <end position="547"/>
    </location>
</feature>
<proteinExistence type="predicted"/>
<evidence type="ECO:0000313" key="3">
    <source>
        <dbReference type="EMBL" id="MFB9570970.1"/>
    </source>
</evidence>
<evidence type="ECO:0000256" key="1">
    <source>
        <dbReference type="SAM" id="SignalP"/>
    </source>
</evidence>
<dbReference type="EMBL" id="JBHMCG010000006">
    <property type="protein sequence ID" value="MFB9570970.1"/>
    <property type="molecule type" value="Genomic_DNA"/>
</dbReference>
<evidence type="ECO:0000259" key="2">
    <source>
        <dbReference type="Pfam" id="PF00496"/>
    </source>
</evidence>
<feature type="signal peptide" evidence="1">
    <location>
        <begin position="1"/>
        <end position="22"/>
    </location>
</feature>
<dbReference type="CDD" id="cd00995">
    <property type="entry name" value="PBP2_NikA_DppA_OppA_like"/>
    <property type="match status" value="1"/>
</dbReference>
<accession>A0ABV5QZF9</accession>
<dbReference type="Gene3D" id="3.90.76.10">
    <property type="entry name" value="Dipeptide-binding Protein, Domain 1"/>
    <property type="match status" value="1"/>
</dbReference>
<sequence>MRGAKSAKWVAGAAIIALAATACGGGDDSGKGKGGDSAKGAVNANGIFSVEVGEPQNPLQPANTMESNGSIVTDAIFSQLVDYDPSGKLVMVNAESVDTKDSKLWTVKLKKDWKFHDGTPVTAESYVKAWNWAANIKNAQTNASWFGDIKGFADVHPDGEKAKPKADAMSGLKVVDDSTFTIELNNPLPYFAYKLGYTVFSPLPESFYADPKAAGEKPVGNGAYKFVSWDHKKQIKVVRYDDYQGPDKAKNGGVIFKNYTTLETAYEDLKSGNVDVLRQIAPKDLPVYRADLGDRAVDKAYSAIQTLGVAMYTKQWKNTDPKVLQGLSMAIDRATITKTVLQGTREPATGWVAKGVLGYQPNVAGDVTTYNPTKAKALIKEGGGVPGNKIYIQFNADGGHKEWVEAVCNSITQATGVACAGDSKADFQADLNARDAKQVKSFYRGGWVLDYPVNANFISDLFRTGAAGNNGFFSNKDLDAKIKAADSAATLEESVKGYQEIEKDLVKYMPTIPLWYYKVNAGYSEKVQNVNYAQDGDPILTEVQVKK</sequence>
<dbReference type="Pfam" id="PF00496">
    <property type="entry name" value="SBP_bac_5"/>
    <property type="match status" value="1"/>
</dbReference>
<reference evidence="3 4" key="1">
    <citation type="submission" date="2024-09" db="EMBL/GenBank/DDBJ databases">
        <authorList>
            <person name="Sun Q."/>
            <person name="Mori K."/>
        </authorList>
    </citation>
    <scope>NUCLEOTIDE SEQUENCE [LARGE SCALE GENOMIC DNA]</scope>
    <source>
        <strain evidence="3 4">JCM 3331</strain>
    </source>
</reference>
<evidence type="ECO:0000313" key="4">
    <source>
        <dbReference type="Proteomes" id="UP001589710"/>
    </source>
</evidence>
<name>A0ABV5QZF9_9ACTN</name>
<comment type="caution">
    <text evidence="3">The sequence shown here is derived from an EMBL/GenBank/DDBJ whole genome shotgun (WGS) entry which is preliminary data.</text>
</comment>
<keyword evidence="4" id="KW-1185">Reference proteome</keyword>
<dbReference type="RefSeq" id="WP_345510559.1">
    <property type="nucleotide sequence ID" value="NZ_BAAAXD010000007.1"/>
</dbReference>
<dbReference type="PIRSF" id="PIRSF002741">
    <property type="entry name" value="MppA"/>
    <property type="match status" value="1"/>
</dbReference>
<dbReference type="SUPFAM" id="SSF53850">
    <property type="entry name" value="Periplasmic binding protein-like II"/>
    <property type="match status" value="1"/>
</dbReference>
<dbReference type="InterPro" id="IPR039424">
    <property type="entry name" value="SBP_5"/>
</dbReference>
<organism evidence="3 4">
    <name type="scientific">Streptomyces yanii</name>
    <dbReference type="NCBI Taxonomy" id="78510"/>
    <lineage>
        <taxon>Bacteria</taxon>
        <taxon>Bacillati</taxon>
        <taxon>Actinomycetota</taxon>
        <taxon>Actinomycetes</taxon>
        <taxon>Kitasatosporales</taxon>
        <taxon>Streptomycetaceae</taxon>
        <taxon>Streptomyces</taxon>
    </lineage>
</organism>
<dbReference type="InterPro" id="IPR030678">
    <property type="entry name" value="Peptide/Ni-bd"/>
</dbReference>
<keyword evidence="1" id="KW-0732">Signal</keyword>
<dbReference type="PANTHER" id="PTHR30290">
    <property type="entry name" value="PERIPLASMIC BINDING COMPONENT OF ABC TRANSPORTER"/>
    <property type="match status" value="1"/>
</dbReference>
<protein>
    <submittedName>
        <fullName evidence="3">ABC transporter substrate-binding protein</fullName>
    </submittedName>
</protein>
<dbReference type="PANTHER" id="PTHR30290:SF83">
    <property type="entry name" value="ABC TRANSPORTER SUBSTRATE-BINDING PROTEIN"/>
    <property type="match status" value="1"/>
</dbReference>
<gene>
    <name evidence="3" type="ORF">ACFFTL_01115</name>
</gene>
<dbReference type="Proteomes" id="UP001589710">
    <property type="component" value="Unassembled WGS sequence"/>
</dbReference>
<feature type="domain" description="Solute-binding protein family 5" evidence="2">
    <location>
        <begin position="94"/>
        <end position="467"/>
    </location>
</feature>
<dbReference type="InterPro" id="IPR000914">
    <property type="entry name" value="SBP_5_dom"/>
</dbReference>
<dbReference type="Gene3D" id="3.10.105.10">
    <property type="entry name" value="Dipeptide-binding Protein, Domain 3"/>
    <property type="match status" value="1"/>
</dbReference>
<dbReference type="PROSITE" id="PS51257">
    <property type="entry name" value="PROKAR_LIPOPROTEIN"/>
    <property type="match status" value="1"/>
</dbReference>